<proteinExistence type="predicted"/>
<feature type="region of interest" description="Disordered" evidence="1">
    <location>
        <begin position="171"/>
        <end position="204"/>
    </location>
</feature>
<evidence type="ECO:0000313" key="6">
    <source>
        <dbReference type="Proteomes" id="UP001501427"/>
    </source>
</evidence>
<evidence type="ECO:0000313" key="4">
    <source>
        <dbReference type="EMBL" id="MBB4773814.1"/>
    </source>
</evidence>
<evidence type="ECO:0000256" key="1">
    <source>
        <dbReference type="SAM" id="MobiDB-lite"/>
    </source>
</evidence>
<dbReference type="EMBL" id="JACHMV010000001">
    <property type="protein sequence ID" value="MBB4773814.1"/>
    <property type="molecule type" value="Genomic_DNA"/>
</dbReference>
<keyword evidence="2" id="KW-1133">Transmembrane helix</keyword>
<gene>
    <name evidence="4" type="ORF">F4557_002232</name>
    <name evidence="3" type="ORF">GCM10009546_24290</name>
</gene>
<accession>A0A7W7IB15</accession>
<evidence type="ECO:0000313" key="3">
    <source>
        <dbReference type="EMBL" id="GAA0561317.1"/>
    </source>
</evidence>
<dbReference type="Proteomes" id="UP000549343">
    <property type="component" value="Unassembled WGS sequence"/>
</dbReference>
<protein>
    <submittedName>
        <fullName evidence="4">Uncharacterized protein</fullName>
    </submittedName>
</protein>
<feature type="transmembrane region" description="Helical" evidence="2">
    <location>
        <begin position="143"/>
        <end position="165"/>
    </location>
</feature>
<keyword evidence="2" id="KW-0812">Transmembrane</keyword>
<organism evidence="4 5">
    <name type="scientific">Actinomadura livida</name>
    <dbReference type="NCBI Taxonomy" id="79909"/>
    <lineage>
        <taxon>Bacteria</taxon>
        <taxon>Bacillati</taxon>
        <taxon>Actinomycetota</taxon>
        <taxon>Actinomycetes</taxon>
        <taxon>Streptosporangiales</taxon>
        <taxon>Thermomonosporaceae</taxon>
        <taxon>Actinomadura</taxon>
    </lineage>
</organism>
<keyword evidence="6" id="KW-1185">Reference proteome</keyword>
<dbReference type="EMBL" id="BAAAHD010000023">
    <property type="protein sequence ID" value="GAA0561317.1"/>
    <property type="molecule type" value="Genomic_DNA"/>
</dbReference>
<reference evidence="3" key="1">
    <citation type="journal article" date="2014" name="Int. J. Syst. Evol. Microbiol.">
        <title>Complete genome of a new Firmicutes species belonging to the dominant human colonic microbiota ('Ruminococcus bicirculans') reveals two chromosomes and a selective capacity to utilize plant glucans.</title>
        <authorList>
            <consortium name="NISC Comparative Sequencing Program"/>
            <person name="Wegmann U."/>
            <person name="Louis P."/>
            <person name="Goesmann A."/>
            <person name="Henrissat B."/>
            <person name="Duncan S.H."/>
            <person name="Flint H.J."/>
        </authorList>
    </citation>
    <scope>NUCLEOTIDE SEQUENCE</scope>
    <source>
        <strain evidence="3">JCM 10667</strain>
    </source>
</reference>
<reference evidence="4 5" key="3">
    <citation type="submission" date="2020-08" db="EMBL/GenBank/DDBJ databases">
        <title>Sequencing the genomes of 1000 actinobacteria strains.</title>
        <authorList>
            <person name="Klenk H.-P."/>
        </authorList>
    </citation>
    <scope>NUCLEOTIDE SEQUENCE [LARGE SCALE GENOMIC DNA]</scope>
    <source>
        <strain evidence="4 5">DSM 44772</strain>
    </source>
</reference>
<evidence type="ECO:0000256" key="2">
    <source>
        <dbReference type="SAM" id="Phobius"/>
    </source>
</evidence>
<comment type="caution">
    <text evidence="4">The sequence shown here is derived from an EMBL/GenBank/DDBJ whole genome shotgun (WGS) entry which is preliminary data.</text>
</comment>
<dbReference type="AlphaFoldDB" id="A0A7W7IB15"/>
<name>A0A7W7IB15_9ACTN</name>
<dbReference type="Proteomes" id="UP001501427">
    <property type="component" value="Unassembled WGS sequence"/>
</dbReference>
<reference evidence="6" key="2">
    <citation type="journal article" date="2019" name="Int. J. Syst. Evol. Microbiol.">
        <title>The Global Catalogue of Microorganisms (GCM) 10K type strain sequencing project: providing services to taxonomists for standard genome sequencing and annotation.</title>
        <authorList>
            <consortium name="The Broad Institute Genomics Platform"/>
            <consortium name="The Broad Institute Genome Sequencing Center for Infectious Disease"/>
            <person name="Wu L."/>
            <person name="Ma J."/>
        </authorList>
    </citation>
    <scope>NUCLEOTIDE SEQUENCE [LARGE SCALE GENOMIC DNA]</scope>
    <source>
        <strain evidence="6">JCM 10667</strain>
    </source>
</reference>
<sequence>MAESPPRSDTPESASGDDLNAPQVVEDGEAPERLAAAPAPWGGSRPWWSADSGDGTGPQQMPMGANGTGPYTIPAGPNGSGAHPMVGGTGPHGVLPDGTGPLGVLPDGTGPHGVVPDGTGPLRAVPGQAPAGAPPGGKKRLPWVVLGAGLAAVAAGALVVGVFVFRLDGEADGSAGRDARTTGDPASGKVIEAGGSAGGLAKDPLTPPQASAAYPFVAAAIRAAGIPVSERGEAVYGEEPARPVNVLFMGGTGPVGNPEEFLQKVQPTTFIAGQDADPGNRGGKAVCGTFSVLAQTHTFCAWATRDSYGVVASNRATLNPQFPLMADVMRRIRNDVEKPKP</sequence>
<keyword evidence="2" id="KW-0472">Membrane</keyword>
<feature type="region of interest" description="Disordered" evidence="1">
    <location>
        <begin position="1"/>
        <end position="84"/>
    </location>
</feature>
<dbReference type="RefSeq" id="WP_184882143.1">
    <property type="nucleotide sequence ID" value="NZ_BAAAHD010000023.1"/>
</dbReference>
<reference evidence="3" key="4">
    <citation type="submission" date="2023-12" db="EMBL/GenBank/DDBJ databases">
        <authorList>
            <person name="Sun Q."/>
            <person name="Inoue M."/>
        </authorList>
    </citation>
    <scope>NUCLEOTIDE SEQUENCE</scope>
    <source>
        <strain evidence="3">JCM 10667</strain>
    </source>
</reference>
<evidence type="ECO:0000313" key="5">
    <source>
        <dbReference type="Proteomes" id="UP000549343"/>
    </source>
</evidence>